<reference evidence="2 3" key="1">
    <citation type="journal article" date="2010" name="BMC Genomics">
        <title>Metabolic flexibility revealed in the genome of the cyst-forming alpha-1 proteobacterium Rhodospirillum centenum.</title>
        <authorList>
            <person name="Lu Y.K."/>
            <person name="Marden J."/>
            <person name="Han M."/>
            <person name="Swingley W.D."/>
            <person name="Mastrian S.D."/>
            <person name="Chowdhury S.R."/>
            <person name="Hao J."/>
            <person name="Helmy T."/>
            <person name="Kim S."/>
            <person name="Kurdoglu A.A."/>
            <person name="Matthies H.J."/>
            <person name="Rollo D."/>
            <person name="Stothard P."/>
            <person name="Blankenship R.E."/>
            <person name="Bauer C.E."/>
            <person name="Touchman J.W."/>
        </authorList>
    </citation>
    <scope>NUCLEOTIDE SEQUENCE [LARGE SCALE GENOMIC DNA]</scope>
    <source>
        <strain evidence="3">ATCC 51521 / SW</strain>
    </source>
</reference>
<protein>
    <submittedName>
        <fullName evidence="2">Uncharacterized protein</fullName>
    </submittedName>
</protein>
<feature type="compositionally biased region" description="Polar residues" evidence="1">
    <location>
        <begin position="38"/>
        <end position="51"/>
    </location>
</feature>
<dbReference type="AlphaFoldDB" id="B6ISJ5"/>
<keyword evidence="3" id="KW-1185">Reference proteome</keyword>
<evidence type="ECO:0000313" key="3">
    <source>
        <dbReference type="Proteomes" id="UP000001591"/>
    </source>
</evidence>
<feature type="compositionally biased region" description="Gly residues" evidence="1">
    <location>
        <begin position="14"/>
        <end position="26"/>
    </location>
</feature>
<gene>
    <name evidence="2" type="ordered locus">RC1_1007</name>
</gene>
<dbReference type="Proteomes" id="UP000001591">
    <property type="component" value="Chromosome"/>
</dbReference>
<feature type="region of interest" description="Disordered" evidence="1">
    <location>
        <begin position="1"/>
        <end position="51"/>
    </location>
</feature>
<evidence type="ECO:0000256" key="1">
    <source>
        <dbReference type="SAM" id="MobiDB-lite"/>
    </source>
</evidence>
<accession>B6ISJ5</accession>
<dbReference type="EMBL" id="CP000613">
    <property type="protein sequence ID" value="ACI98431.1"/>
    <property type="molecule type" value="Genomic_DNA"/>
</dbReference>
<sequence>MPDGRRTKIRSGEGASGGGAANGAGAQGLRVPGGNAIKSLQVQSRPSAQGR</sequence>
<dbReference type="HOGENOM" id="CLU_3103178_0_0_5"/>
<organism evidence="2 3">
    <name type="scientific">Rhodospirillum centenum (strain ATCC 51521 / SW)</name>
    <dbReference type="NCBI Taxonomy" id="414684"/>
    <lineage>
        <taxon>Bacteria</taxon>
        <taxon>Pseudomonadati</taxon>
        <taxon>Pseudomonadota</taxon>
        <taxon>Alphaproteobacteria</taxon>
        <taxon>Rhodospirillales</taxon>
        <taxon>Rhodospirillaceae</taxon>
        <taxon>Rhodospirillum</taxon>
    </lineage>
</organism>
<evidence type="ECO:0000313" key="2">
    <source>
        <dbReference type="EMBL" id="ACI98431.1"/>
    </source>
</evidence>
<dbReference type="KEGG" id="rce:RC1_1007"/>
<name>B6ISJ5_RHOCS</name>
<proteinExistence type="predicted"/>